<keyword evidence="1" id="KW-0732">Signal</keyword>
<evidence type="ECO:0000313" key="2">
    <source>
        <dbReference type="EMBL" id="KAJ7021104.1"/>
    </source>
</evidence>
<dbReference type="Proteomes" id="UP001218188">
    <property type="component" value="Unassembled WGS sequence"/>
</dbReference>
<evidence type="ECO:0000256" key="1">
    <source>
        <dbReference type="SAM" id="SignalP"/>
    </source>
</evidence>
<name>A0AAD6S578_9AGAR</name>
<sequence>MGIQESLALVTLQIALGATTLAHPNHMRRTCGAQRKKTSWYSAVSLFDLESTWHSLLPALSPSAAYIMIGNATGYIGSELYSVPSATNIFDPPVAVLGNLNCEPRLGSTIVLGFLAAYGPPGHKIFCRASYDYSTCFWGCKSFPFSVPAVLSTENVPPASSDHAPTPFQFNSYSLLAALFLRVSSQCLSVKCEKAHISARKHIFTDTFTHEHDTDIR</sequence>
<comment type="caution">
    <text evidence="2">The sequence shown here is derived from an EMBL/GenBank/DDBJ whole genome shotgun (WGS) entry which is preliminary data.</text>
</comment>
<organism evidence="2 3">
    <name type="scientific">Mycena alexandri</name>
    <dbReference type="NCBI Taxonomy" id="1745969"/>
    <lineage>
        <taxon>Eukaryota</taxon>
        <taxon>Fungi</taxon>
        <taxon>Dikarya</taxon>
        <taxon>Basidiomycota</taxon>
        <taxon>Agaricomycotina</taxon>
        <taxon>Agaricomycetes</taxon>
        <taxon>Agaricomycetidae</taxon>
        <taxon>Agaricales</taxon>
        <taxon>Marasmiineae</taxon>
        <taxon>Mycenaceae</taxon>
        <taxon>Mycena</taxon>
    </lineage>
</organism>
<gene>
    <name evidence="2" type="ORF">C8F04DRAFT_1241562</name>
</gene>
<dbReference type="EMBL" id="JARJCM010000242">
    <property type="protein sequence ID" value="KAJ7021104.1"/>
    <property type="molecule type" value="Genomic_DNA"/>
</dbReference>
<accession>A0AAD6S578</accession>
<reference evidence="2" key="1">
    <citation type="submission" date="2023-03" db="EMBL/GenBank/DDBJ databases">
        <title>Massive genome expansion in bonnet fungi (Mycena s.s.) driven by repeated elements and novel gene families across ecological guilds.</title>
        <authorList>
            <consortium name="Lawrence Berkeley National Laboratory"/>
            <person name="Harder C.B."/>
            <person name="Miyauchi S."/>
            <person name="Viragh M."/>
            <person name="Kuo A."/>
            <person name="Thoen E."/>
            <person name="Andreopoulos B."/>
            <person name="Lu D."/>
            <person name="Skrede I."/>
            <person name="Drula E."/>
            <person name="Henrissat B."/>
            <person name="Morin E."/>
            <person name="Kohler A."/>
            <person name="Barry K."/>
            <person name="LaButti K."/>
            <person name="Morin E."/>
            <person name="Salamov A."/>
            <person name="Lipzen A."/>
            <person name="Mereny Z."/>
            <person name="Hegedus B."/>
            <person name="Baldrian P."/>
            <person name="Stursova M."/>
            <person name="Weitz H."/>
            <person name="Taylor A."/>
            <person name="Grigoriev I.V."/>
            <person name="Nagy L.G."/>
            <person name="Martin F."/>
            <person name="Kauserud H."/>
        </authorList>
    </citation>
    <scope>NUCLEOTIDE SEQUENCE</scope>
    <source>
        <strain evidence="2">CBHHK200</strain>
    </source>
</reference>
<dbReference type="AlphaFoldDB" id="A0AAD6S578"/>
<feature type="chain" id="PRO_5042188327" evidence="1">
    <location>
        <begin position="18"/>
        <end position="217"/>
    </location>
</feature>
<protein>
    <submittedName>
        <fullName evidence="2">Uncharacterized protein</fullName>
    </submittedName>
</protein>
<proteinExistence type="predicted"/>
<evidence type="ECO:0000313" key="3">
    <source>
        <dbReference type="Proteomes" id="UP001218188"/>
    </source>
</evidence>
<feature type="signal peptide" evidence="1">
    <location>
        <begin position="1"/>
        <end position="17"/>
    </location>
</feature>
<keyword evidence="3" id="KW-1185">Reference proteome</keyword>